<dbReference type="SUPFAM" id="SSF51905">
    <property type="entry name" value="FAD/NAD(P)-binding domain"/>
    <property type="match status" value="1"/>
</dbReference>
<feature type="region of interest" description="Disordered" evidence="1">
    <location>
        <begin position="461"/>
        <end position="547"/>
    </location>
</feature>
<feature type="compositionally biased region" description="Low complexity" evidence="1">
    <location>
        <begin position="466"/>
        <end position="483"/>
    </location>
</feature>
<keyword evidence="3" id="KW-0560">Oxidoreductase</keyword>
<dbReference type="PRINTS" id="PR00420">
    <property type="entry name" value="RNGMNOXGNASE"/>
</dbReference>
<name>A0ABU4VJZ9_9ACTN</name>
<feature type="compositionally biased region" description="Low complexity" evidence="1">
    <location>
        <begin position="502"/>
        <end position="529"/>
    </location>
</feature>
<dbReference type="RefSeq" id="WP_319953937.1">
    <property type="nucleotide sequence ID" value="NZ_JAXAVX010000003.1"/>
</dbReference>
<gene>
    <name evidence="3" type="ORF">SK069_09285</name>
</gene>
<reference evidence="3 4" key="1">
    <citation type="submission" date="2023-11" db="EMBL/GenBank/DDBJ databases">
        <authorList>
            <person name="Xu M."/>
            <person name="Jiang T."/>
        </authorList>
    </citation>
    <scope>NUCLEOTIDE SEQUENCE [LARGE SCALE GENOMIC DNA]</scope>
    <source>
        <strain evidence="3 4">SD</strain>
    </source>
</reference>
<dbReference type="InterPro" id="IPR050407">
    <property type="entry name" value="Geranylgeranyl_reductase"/>
</dbReference>
<dbReference type="GO" id="GO:0016491">
    <property type="term" value="F:oxidoreductase activity"/>
    <property type="evidence" value="ECO:0007669"/>
    <property type="project" value="UniProtKB-KW"/>
</dbReference>
<proteinExistence type="predicted"/>
<dbReference type="Pfam" id="PF01494">
    <property type="entry name" value="FAD_binding_3"/>
    <property type="match status" value="1"/>
</dbReference>
<evidence type="ECO:0000259" key="2">
    <source>
        <dbReference type="Pfam" id="PF01494"/>
    </source>
</evidence>
<sequence>MVSSEEGRSSMSQSTEVVDVVVVGARPAGTATAIALARRGRRVVALDRASFPSDTLSTHVLFAGCVVELHRSGALERVLETGAPKLPAVQLSAAGHDVRGHYTPVDGIDYGLCVRRIGLDMALVETARAAGAEVRERCTVTEVLWEGGRAAGVRYTDPDGASRELRARLVVGADGRRSQMAQLLGSDVYRTAENGRGLAFHYVRDPWAGDPEGAAHRDSITQWRVGDTLGMFFPTDQEGGLALFMPPKEDISRFRKDADGVWAEKVASNPGLRRRLAGTEREGKLRSTADVEAFFRVSSGAGWALVGDAGHFKDPVVAQGIRDALRFGRRLGETAAEALDHPEWLDRRLFAWELERDAECLPSFYLGRKHTRTHPVSQLEQEFFREAADDPRLAQELADVFARTRKPQQLFRLDRQLRWFAKAALRRGADRGALVREAVEELRLDARMQWDLAVLRSGRRAGGGTWNRWGRNGWSPRVALRPARPAPSAPVRQRPVDASWNAGADPAPPAGETTPAAASSPPGSAGDGAPPAPRPARRRKQPATTAA</sequence>
<dbReference type="Proteomes" id="UP001277761">
    <property type="component" value="Unassembled WGS sequence"/>
</dbReference>
<dbReference type="Gene3D" id="3.50.50.60">
    <property type="entry name" value="FAD/NAD(P)-binding domain"/>
    <property type="match status" value="1"/>
</dbReference>
<feature type="domain" description="FAD-binding" evidence="2">
    <location>
        <begin position="18"/>
        <end position="328"/>
    </location>
</feature>
<evidence type="ECO:0000313" key="3">
    <source>
        <dbReference type="EMBL" id="MDX8151785.1"/>
    </source>
</evidence>
<comment type="caution">
    <text evidence="3">The sequence shown here is derived from an EMBL/GenBank/DDBJ whole genome shotgun (WGS) entry which is preliminary data.</text>
</comment>
<protein>
    <submittedName>
        <fullName evidence="3">NAD(P)/FAD-dependent oxidoreductase</fullName>
        <ecNumber evidence="3">1.-.-.-</ecNumber>
    </submittedName>
</protein>
<dbReference type="PANTHER" id="PTHR42685:SF22">
    <property type="entry name" value="CONDITIONED MEDIUM FACTOR RECEPTOR 1"/>
    <property type="match status" value="1"/>
</dbReference>
<dbReference type="EC" id="1.-.-.-" evidence="3"/>
<evidence type="ECO:0000256" key="1">
    <source>
        <dbReference type="SAM" id="MobiDB-lite"/>
    </source>
</evidence>
<keyword evidence="4" id="KW-1185">Reference proteome</keyword>
<organism evidence="3 4">
    <name type="scientific">Patulibacter brassicae</name>
    <dbReference type="NCBI Taxonomy" id="1705717"/>
    <lineage>
        <taxon>Bacteria</taxon>
        <taxon>Bacillati</taxon>
        <taxon>Actinomycetota</taxon>
        <taxon>Thermoleophilia</taxon>
        <taxon>Solirubrobacterales</taxon>
        <taxon>Patulibacteraceae</taxon>
        <taxon>Patulibacter</taxon>
    </lineage>
</organism>
<dbReference type="PANTHER" id="PTHR42685">
    <property type="entry name" value="GERANYLGERANYL DIPHOSPHATE REDUCTASE"/>
    <property type="match status" value="1"/>
</dbReference>
<evidence type="ECO:0000313" key="4">
    <source>
        <dbReference type="Proteomes" id="UP001277761"/>
    </source>
</evidence>
<accession>A0ABU4VJZ9</accession>
<dbReference type="InterPro" id="IPR036188">
    <property type="entry name" value="FAD/NAD-bd_sf"/>
</dbReference>
<dbReference type="EMBL" id="JAXAVX010000003">
    <property type="protein sequence ID" value="MDX8151785.1"/>
    <property type="molecule type" value="Genomic_DNA"/>
</dbReference>
<dbReference type="InterPro" id="IPR002938">
    <property type="entry name" value="FAD-bd"/>
</dbReference>